<keyword evidence="4 5" id="KW-0648">Protein biosynthesis</keyword>
<feature type="domain" description="Formyl transferase C-terminal" evidence="7">
    <location>
        <begin position="210"/>
        <end position="307"/>
    </location>
</feature>
<dbReference type="InterPro" id="IPR011034">
    <property type="entry name" value="Formyl_transferase-like_C_sf"/>
</dbReference>
<name>A0AAW9RH82_9GAMM</name>
<reference evidence="8 9" key="1">
    <citation type="submission" date="2024-02" db="EMBL/GenBank/DDBJ databases">
        <title>A novel Wenzhouxiangellaceae bacterium, isolated from coastal sediments.</title>
        <authorList>
            <person name="Du Z.-J."/>
            <person name="Ye Y.-Q."/>
            <person name="Zhang X.-Y."/>
        </authorList>
    </citation>
    <scope>NUCLEOTIDE SEQUENCE [LARGE SCALE GENOMIC DNA]</scope>
    <source>
        <strain evidence="8 9">CH-27</strain>
    </source>
</reference>
<protein>
    <recommendedName>
        <fullName evidence="2 5">Methionyl-tRNA formyltransferase</fullName>
        <ecNumber evidence="2 5">2.1.2.9</ecNumber>
    </recommendedName>
</protein>
<dbReference type="GO" id="GO:0004479">
    <property type="term" value="F:methionyl-tRNA formyltransferase activity"/>
    <property type="evidence" value="ECO:0007669"/>
    <property type="project" value="UniProtKB-UniRule"/>
</dbReference>
<gene>
    <name evidence="5 8" type="primary">fmt</name>
    <name evidence="8" type="ORF">V3330_18085</name>
</gene>
<evidence type="ECO:0000256" key="2">
    <source>
        <dbReference type="ARBA" id="ARBA00012261"/>
    </source>
</evidence>
<dbReference type="PANTHER" id="PTHR11138:SF5">
    <property type="entry name" value="METHIONYL-TRNA FORMYLTRANSFERASE, MITOCHONDRIAL"/>
    <property type="match status" value="1"/>
</dbReference>
<dbReference type="NCBIfam" id="TIGR00460">
    <property type="entry name" value="fmt"/>
    <property type="match status" value="1"/>
</dbReference>
<dbReference type="Gene3D" id="3.40.50.12230">
    <property type="match status" value="1"/>
</dbReference>
<accession>A0AAW9RH82</accession>
<evidence type="ECO:0000259" key="7">
    <source>
        <dbReference type="Pfam" id="PF02911"/>
    </source>
</evidence>
<dbReference type="InterPro" id="IPR036477">
    <property type="entry name" value="Formyl_transf_N_sf"/>
</dbReference>
<keyword evidence="9" id="KW-1185">Reference proteome</keyword>
<comment type="similarity">
    <text evidence="1 5">Belongs to the Fmt family.</text>
</comment>
<dbReference type="CDD" id="cd08646">
    <property type="entry name" value="FMT_core_Met-tRNA-FMT_N"/>
    <property type="match status" value="1"/>
</dbReference>
<keyword evidence="3 5" id="KW-0808">Transferase</keyword>
<organism evidence="8 9">
    <name type="scientific">Elongatibacter sediminis</name>
    <dbReference type="NCBI Taxonomy" id="3119006"/>
    <lineage>
        <taxon>Bacteria</taxon>
        <taxon>Pseudomonadati</taxon>
        <taxon>Pseudomonadota</taxon>
        <taxon>Gammaproteobacteria</taxon>
        <taxon>Chromatiales</taxon>
        <taxon>Wenzhouxiangellaceae</taxon>
        <taxon>Elongatibacter</taxon>
    </lineage>
</organism>
<evidence type="ECO:0000313" key="8">
    <source>
        <dbReference type="EMBL" id="MEJ8569542.1"/>
    </source>
</evidence>
<proteinExistence type="inferred from homology"/>
<dbReference type="CDD" id="cd08704">
    <property type="entry name" value="Met_tRNA_FMT_C"/>
    <property type="match status" value="1"/>
</dbReference>
<dbReference type="Pfam" id="PF02911">
    <property type="entry name" value="Formyl_trans_C"/>
    <property type="match status" value="1"/>
</dbReference>
<dbReference type="InterPro" id="IPR044135">
    <property type="entry name" value="Met-tRNA-FMT_C"/>
</dbReference>
<feature type="binding site" evidence="5">
    <location>
        <begin position="115"/>
        <end position="118"/>
    </location>
    <ligand>
        <name>(6S)-5,6,7,8-tetrahydrofolate</name>
        <dbReference type="ChEBI" id="CHEBI:57453"/>
    </ligand>
</feature>
<feature type="domain" description="Formyl transferase N-terminal" evidence="6">
    <location>
        <begin position="8"/>
        <end position="186"/>
    </location>
</feature>
<dbReference type="SUPFAM" id="SSF53328">
    <property type="entry name" value="Formyltransferase"/>
    <property type="match status" value="1"/>
</dbReference>
<evidence type="ECO:0000256" key="1">
    <source>
        <dbReference type="ARBA" id="ARBA00010699"/>
    </source>
</evidence>
<evidence type="ECO:0000256" key="5">
    <source>
        <dbReference type="HAMAP-Rule" id="MF_00182"/>
    </source>
</evidence>
<evidence type="ECO:0000313" key="9">
    <source>
        <dbReference type="Proteomes" id="UP001359886"/>
    </source>
</evidence>
<dbReference type="InterPro" id="IPR005793">
    <property type="entry name" value="Formyl_trans_C"/>
</dbReference>
<dbReference type="Proteomes" id="UP001359886">
    <property type="component" value="Unassembled WGS sequence"/>
</dbReference>
<dbReference type="Pfam" id="PF00551">
    <property type="entry name" value="Formyl_trans_N"/>
    <property type="match status" value="1"/>
</dbReference>
<dbReference type="InterPro" id="IPR002376">
    <property type="entry name" value="Formyl_transf_N"/>
</dbReference>
<comment type="catalytic activity">
    <reaction evidence="5">
        <text>L-methionyl-tRNA(fMet) + (6R)-10-formyltetrahydrofolate = N-formyl-L-methionyl-tRNA(fMet) + (6S)-5,6,7,8-tetrahydrofolate + H(+)</text>
        <dbReference type="Rhea" id="RHEA:24380"/>
        <dbReference type="Rhea" id="RHEA-COMP:9952"/>
        <dbReference type="Rhea" id="RHEA-COMP:9953"/>
        <dbReference type="ChEBI" id="CHEBI:15378"/>
        <dbReference type="ChEBI" id="CHEBI:57453"/>
        <dbReference type="ChEBI" id="CHEBI:78530"/>
        <dbReference type="ChEBI" id="CHEBI:78844"/>
        <dbReference type="ChEBI" id="CHEBI:195366"/>
        <dbReference type="EC" id="2.1.2.9"/>
    </reaction>
</comment>
<dbReference type="GO" id="GO:0005829">
    <property type="term" value="C:cytosol"/>
    <property type="evidence" value="ECO:0007669"/>
    <property type="project" value="TreeGrafter"/>
</dbReference>
<dbReference type="InterPro" id="IPR041711">
    <property type="entry name" value="Met-tRNA-FMT_N"/>
</dbReference>
<dbReference type="SUPFAM" id="SSF50486">
    <property type="entry name" value="FMT C-terminal domain-like"/>
    <property type="match status" value="1"/>
</dbReference>
<evidence type="ECO:0000259" key="6">
    <source>
        <dbReference type="Pfam" id="PF00551"/>
    </source>
</evidence>
<dbReference type="AlphaFoldDB" id="A0AAW9RH82"/>
<dbReference type="InterPro" id="IPR005794">
    <property type="entry name" value="Fmt"/>
</dbReference>
<evidence type="ECO:0000256" key="3">
    <source>
        <dbReference type="ARBA" id="ARBA00022679"/>
    </source>
</evidence>
<comment type="caution">
    <text evidence="8">The sequence shown here is derived from an EMBL/GenBank/DDBJ whole genome shotgun (WGS) entry which is preliminary data.</text>
</comment>
<dbReference type="EMBL" id="JAZHOG010000015">
    <property type="protein sequence ID" value="MEJ8569542.1"/>
    <property type="molecule type" value="Genomic_DNA"/>
</dbReference>
<dbReference type="FunFam" id="3.40.50.12230:FF:000001">
    <property type="entry name" value="Methionyl-tRNA formyltransferase"/>
    <property type="match status" value="1"/>
</dbReference>
<dbReference type="InterPro" id="IPR001555">
    <property type="entry name" value="GART_AS"/>
</dbReference>
<comment type="function">
    <text evidence="5">Attaches a formyl group to the free amino group of methionyl-tRNA(fMet). The formyl group appears to play a dual role in the initiator identity of N-formylmethionyl-tRNA by promoting its recognition by IF2 and preventing the misappropriation of this tRNA by the elongation apparatus.</text>
</comment>
<dbReference type="RefSeq" id="WP_354696865.1">
    <property type="nucleotide sequence ID" value="NZ_JAZHOG010000015.1"/>
</dbReference>
<evidence type="ECO:0000256" key="4">
    <source>
        <dbReference type="ARBA" id="ARBA00022917"/>
    </source>
</evidence>
<dbReference type="HAMAP" id="MF_00182">
    <property type="entry name" value="Formyl_trans"/>
    <property type="match status" value="1"/>
</dbReference>
<dbReference type="PANTHER" id="PTHR11138">
    <property type="entry name" value="METHIONYL-TRNA FORMYLTRANSFERASE"/>
    <property type="match status" value="1"/>
</dbReference>
<dbReference type="EC" id="2.1.2.9" evidence="2 5"/>
<dbReference type="PROSITE" id="PS00373">
    <property type="entry name" value="GART"/>
    <property type="match status" value="1"/>
</dbReference>
<sequence length="318" mass="34024">MPRPASPRIVFAGTPDFAVPPLQRLIENGLKPLAVLTQPDRPAGRGRKLQASPVKHAALEAGIAVHQPASLRNEEFTDWLNQCRPDLMVVVAYGLILPAEVLAIPRHGCWNIHASLLPRWRGAAPIQRAIEAGDAVSGVCIMQMDEGLDTGGVLLRRETPIGPDDTGGSLHDRLAELGADALLQAVNQLAAGERPRAEPQPAEGVTYARKLDKAEARIDWREPAATLARRVRAFNPWPVAWCDIGGERTRIWDASARSDAAEAAEPGAVLNAGPDGIAVATGDGILVLRRLQRPGGRPVSAAEYLNARTPPDRLAVPA</sequence>